<dbReference type="EMBL" id="JASPKZ010008443">
    <property type="protein sequence ID" value="KAJ9579404.1"/>
    <property type="molecule type" value="Genomic_DNA"/>
</dbReference>
<evidence type="ECO:0000313" key="3">
    <source>
        <dbReference type="Proteomes" id="UP001233999"/>
    </source>
</evidence>
<gene>
    <name evidence="2" type="ORF">L9F63_024490</name>
</gene>
<feature type="non-terminal residue" evidence="2">
    <location>
        <position position="113"/>
    </location>
</feature>
<evidence type="ECO:0000313" key="2">
    <source>
        <dbReference type="EMBL" id="KAJ9579404.1"/>
    </source>
</evidence>
<evidence type="ECO:0000256" key="1">
    <source>
        <dbReference type="SAM" id="MobiDB-lite"/>
    </source>
</evidence>
<organism evidence="2 3">
    <name type="scientific">Diploptera punctata</name>
    <name type="common">Pacific beetle cockroach</name>
    <dbReference type="NCBI Taxonomy" id="6984"/>
    <lineage>
        <taxon>Eukaryota</taxon>
        <taxon>Metazoa</taxon>
        <taxon>Ecdysozoa</taxon>
        <taxon>Arthropoda</taxon>
        <taxon>Hexapoda</taxon>
        <taxon>Insecta</taxon>
        <taxon>Pterygota</taxon>
        <taxon>Neoptera</taxon>
        <taxon>Polyneoptera</taxon>
        <taxon>Dictyoptera</taxon>
        <taxon>Blattodea</taxon>
        <taxon>Blaberoidea</taxon>
        <taxon>Blaberidae</taxon>
        <taxon>Diplopterinae</taxon>
        <taxon>Diploptera</taxon>
    </lineage>
</organism>
<feature type="region of interest" description="Disordered" evidence="1">
    <location>
        <begin position="90"/>
        <end position="113"/>
    </location>
</feature>
<reference evidence="2" key="2">
    <citation type="submission" date="2023-05" db="EMBL/GenBank/DDBJ databases">
        <authorList>
            <person name="Fouks B."/>
        </authorList>
    </citation>
    <scope>NUCLEOTIDE SEQUENCE</scope>
    <source>
        <strain evidence="2">Stay&amp;Tobe</strain>
        <tissue evidence="2">Testes</tissue>
    </source>
</reference>
<feature type="non-terminal residue" evidence="2">
    <location>
        <position position="1"/>
    </location>
</feature>
<dbReference type="AlphaFoldDB" id="A0AAD8E7B2"/>
<comment type="caution">
    <text evidence="2">The sequence shown here is derived from an EMBL/GenBank/DDBJ whole genome shotgun (WGS) entry which is preliminary data.</text>
</comment>
<keyword evidence="3" id="KW-1185">Reference proteome</keyword>
<protein>
    <submittedName>
        <fullName evidence="2">Uncharacterized protein</fullName>
    </submittedName>
</protein>
<proteinExistence type="predicted"/>
<accession>A0AAD8E7B2</accession>
<dbReference type="Proteomes" id="UP001233999">
    <property type="component" value="Unassembled WGS sequence"/>
</dbReference>
<sequence>ETKEVERMPISYVHKNALILAEPEGRTLVRVIHIELICIRLMYTRGRRTFCHFKIITFNTCCDAGSLIREVASKQQSSLLKELVTTTRITKARKTQRQQKEKKKRTQTKKNGH</sequence>
<reference evidence="2" key="1">
    <citation type="journal article" date="2023" name="IScience">
        <title>Live-bearing cockroach genome reveals convergent evolutionary mechanisms linked to viviparity in insects and beyond.</title>
        <authorList>
            <person name="Fouks B."/>
            <person name="Harrison M.C."/>
            <person name="Mikhailova A.A."/>
            <person name="Marchal E."/>
            <person name="English S."/>
            <person name="Carruthers M."/>
            <person name="Jennings E.C."/>
            <person name="Chiamaka E.L."/>
            <person name="Frigard R.A."/>
            <person name="Pippel M."/>
            <person name="Attardo G.M."/>
            <person name="Benoit J.B."/>
            <person name="Bornberg-Bauer E."/>
            <person name="Tobe S.S."/>
        </authorList>
    </citation>
    <scope>NUCLEOTIDE SEQUENCE</scope>
    <source>
        <strain evidence="2">Stay&amp;Tobe</strain>
    </source>
</reference>
<name>A0AAD8E7B2_DIPPU</name>